<dbReference type="GeneID" id="108696501"/>
<name>A0A1L8FLS1_XENLA</name>
<dbReference type="STRING" id="8355.A0A1L8FLS1"/>
<dbReference type="PANTHER" id="PTHR10867:SF43">
    <property type="entry name" value="INDOLETHYLAMINE N-METHYLTRANSFERASE"/>
    <property type="match status" value="1"/>
</dbReference>
<evidence type="ECO:0000313" key="6">
    <source>
        <dbReference type="Proteomes" id="UP000186698"/>
    </source>
</evidence>
<evidence type="ECO:0000256" key="3">
    <source>
        <dbReference type="ARBA" id="ARBA00022679"/>
    </source>
</evidence>
<dbReference type="GO" id="GO:0008170">
    <property type="term" value="F:N-methyltransferase activity"/>
    <property type="evidence" value="ECO:0000318"/>
    <property type="project" value="GO_Central"/>
</dbReference>
<accession>A0A1L8FLS1</accession>
<comment type="similarity">
    <text evidence="1">Belongs to the class I-like SAM-binding methyltransferase superfamily. NNMT/PNMT/TEMT family.</text>
</comment>
<feature type="binding site" evidence="5">
    <location>
        <position position="69"/>
    </location>
    <ligand>
        <name>S-adenosyl-L-methionine</name>
        <dbReference type="ChEBI" id="CHEBI:59789"/>
    </ligand>
</feature>
<dbReference type="FunFam" id="3.40.50.150:FF:000065">
    <property type="entry name" value="Phenylethanolamine N-methyltransferase"/>
    <property type="match status" value="1"/>
</dbReference>
<sequence length="272" mass="30838">MDTELTGKDVYEEKFDPRAYLETFYNPNSGVIVTEGLLKFTLRKLHETFTVRGVKGETLIDFGQGPTIYQDLSACESFKEIIGAEYTDCNREYYEKTLRNEPGIFDWTTVIQAVCDLEGKGTTVDEKREKLKKTVTKIIKCDLNKRNPVEPLVLPRVDCVMAIGCLECARDLDSFCDALKNISSLLKVGGHLIIAELLNCTYYLVGGTRFSCVTLTEEFMRNAITDAGFAIIDLEVQARKPDKEQYKMFDHDSSIFVLARKLQYIEVGKDSI</sequence>
<organism evidence="6 7">
    <name type="scientific">Xenopus laevis</name>
    <name type="common">African clawed frog</name>
    <dbReference type="NCBI Taxonomy" id="8355"/>
    <lineage>
        <taxon>Eukaryota</taxon>
        <taxon>Metazoa</taxon>
        <taxon>Chordata</taxon>
        <taxon>Craniata</taxon>
        <taxon>Vertebrata</taxon>
        <taxon>Euteleostomi</taxon>
        <taxon>Amphibia</taxon>
        <taxon>Batrachia</taxon>
        <taxon>Anura</taxon>
        <taxon>Pipoidea</taxon>
        <taxon>Pipidae</taxon>
        <taxon>Xenopodinae</taxon>
        <taxon>Xenopus</taxon>
        <taxon>Xenopus</taxon>
    </lineage>
</organism>
<dbReference type="GO" id="GO:0032259">
    <property type="term" value="P:methylation"/>
    <property type="evidence" value="ECO:0007669"/>
    <property type="project" value="UniProtKB-KW"/>
</dbReference>
<reference evidence="7" key="1">
    <citation type="submission" date="2025-08" db="UniProtKB">
        <authorList>
            <consortium name="RefSeq"/>
        </authorList>
    </citation>
    <scope>IDENTIFICATION</scope>
    <source>
        <strain evidence="7">J_2021</strain>
        <tissue evidence="7">Erythrocytes</tissue>
    </source>
</reference>
<keyword evidence="3" id="KW-0808">Transferase</keyword>
<dbReference type="AlphaFoldDB" id="A0A1L8FLS1"/>
<evidence type="ECO:0000256" key="1">
    <source>
        <dbReference type="ARBA" id="ARBA00007996"/>
    </source>
</evidence>
<protein>
    <submittedName>
        <fullName evidence="7">Indolethylamine N-methyltransferase isoform X1</fullName>
    </submittedName>
</protein>
<dbReference type="Pfam" id="PF01234">
    <property type="entry name" value="NNMT_PNMT_TEMT"/>
    <property type="match status" value="1"/>
</dbReference>
<dbReference type="Bgee" id="108696501">
    <property type="expression patterns" value="Expressed in zone of skin and 1 other cell type or tissue"/>
</dbReference>
<evidence type="ECO:0000256" key="5">
    <source>
        <dbReference type="PIRSR" id="PIRSR000384-1"/>
    </source>
</evidence>
<proteinExistence type="inferred from homology"/>
<dbReference type="PANTHER" id="PTHR10867">
    <property type="entry name" value="NNMT/PNMT/TEMT FAMILY MEMBER"/>
    <property type="match status" value="1"/>
</dbReference>
<dbReference type="PIRSF" id="PIRSF000384">
    <property type="entry name" value="PNMTase"/>
    <property type="match status" value="1"/>
</dbReference>
<dbReference type="Proteomes" id="UP000186698">
    <property type="component" value="Chromosome 7L"/>
</dbReference>
<gene>
    <name evidence="7" type="primary">LOC108696501</name>
</gene>
<dbReference type="GO" id="GO:0005829">
    <property type="term" value="C:cytosol"/>
    <property type="evidence" value="ECO:0000318"/>
    <property type="project" value="GO_Central"/>
</dbReference>
<dbReference type="InterPro" id="IPR029063">
    <property type="entry name" value="SAM-dependent_MTases_sf"/>
</dbReference>
<evidence type="ECO:0000256" key="2">
    <source>
        <dbReference type="ARBA" id="ARBA00022603"/>
    </source>
</evidence>
<dbReference type="SUPFAM" id="SSF53335">
    <property type="entry name" value="S-adenosyl-L-methionine-dependent methyltransferases"/>
    <property type="match status" value="1"/>
</dbReference>
<keyword evidence="6" id="KW-1185">Reference proteome</keyword>
<feature type="binding site" evidence="5">
    <location>
        <position position="90"/>
    </location>
    <ligand>
        <name>S-adenosyl-L-methionine</name>
        <dbReference type="ChEBI" id="CHEBI:59789"/>
    </ligand>
</feature>
<evidence type="ECO:0000256" key="4">
    <source>
        <dbReference type="ARBA" id="ARBA00022691"/>
    </source>
</evidence>
<dbReference type="PaxDb" id="8355-A0A1L8FLS1"/>
<dbReference type="OMA" id="HVSACEY"/>
<feature type="binding site" evidence="5">
    <location>
        <position position="20"/>
    </location>
    <ligand>
        <name>S-adenosyl-L-methionine</name>
        <dbReference type="ChEBI" id="CHEBI:59789"/>
    </ligand>
</feature>
<dbReference type="OrthoDB" id="10050085at2759"/>
<dbReference type="GO" id="GO:0008757">
    <property type="term" value="F:S-adenosylmethionine-dependent methyltransferase activity"/>
    <property type="evidence" value="ECO:0007669"/>
    <property type="project" value="UniProtKB-ARBA"/>
</dbReference>
<dbReference type="PROSITE" id="PS51681">
    <property type="entry name" value="SAM_MT_NNMT_PNMT_TEMT"/>
    <property type="match status" value="1"/>
</dbReference>
<evidence type="ECO:0000313" key="7">
    <source>
        <dbReference type="RefSeq" id="XP_018081426.1"/>
    </source>
</evidence>
<dbReference type="RefSeq" id="XP_018081426.1">
    <property type="nucleotide sequence ID" value="XM_018225937.2"/>
</dbReference>
<feature type="binding site" evidence="5">
    <location>
        <position position="25"/>
    </location>
    <ligand>
        <name>S-adenosyl-L-methionine</name>
        <dbReference type="ChEBI" id="CHEBI:59789"/>
    </ligand>
</feature>
<keyword evidence="2" id="KW-0489">Methyltransferase</keyword>
<keyword evidence="4 5" id="KW-0949">S-adenosyl-L-methionine</keyword>
<dbReference type="InterPro" id="IPR000940">
    <property type="entry name" value="NNMT_TEMT_trans"/>
</dbReference>
<dbReference type="Gene3D" id="3.40.50.150">
    <property type="entry name" value="Vaccinia Virus protein VP39"/>
    <property type="match status" value="1"/>
</dbReference>
<dbReference type="KEGG" id="xla:108696501"/>